<sequence>MAEELFLPRLNRGNISSSTSATTNLSRKRVRDTPPPDSSDPPIFSSDDDPSVEKYSQKRRKQRFRGPWFDQQLASDSAIEDEPVDRKVPIRNKRTFSKKVDSGVFMGSDGTDVDDAMTENGKKVWPANNNVVPSPLKSRITLDIPKDIHAQRKIERCLENGEEYIDLS</sequence>
<name>A0A5M9JNX3_MONFR</name>
<evidence type="ECO:0000313" key="3">
    <source>
        <dbReference type="Proteomes" id="UP000322873"/>
    </source>
</evidence>
<dbReference type="EMBL" id="VICG01000007">
    <property type="protein sequence ID" value="KAA8570113.1"/>
    <property type="molecule type" value="Genomic_DNA"/>
</dbReference>
<organism evidence="2 3">
    <name type="scientific">Monilinia fructicola</name>
    <name type="common">Brown rot fungus</name>
    <name type="synonym">Ciboria fructicola</name>
    <dbReference type="NCBI Taxonomy" id="38448"/>
    <lineage>
        <taxon>Eukaryota</taxon>
        <taxon>Fungi</taxon>
        <taxon>Dikarya</taxon>
        <taxon>Ascomycota</taxon>
        <taxon>Pezizomycotina</taxon>
        <taxon>Leotiomycetes</taxon>
        <taxon>Helotiales</taxon>
        <taxon>Sclerotiniaceae</taxon>
        <taxon>Monilinia</taxon>
    </lineage>
</organism>
<feature type="region of interest" description="Disordered" evidence="1">
    <location>
        <begin position="1"/>
        <end position="69"/>
    </location>
</feature>
<dbReference type="AlphaFoldDB" id="A0A5M9JNX3"/>
<keyword evidence="3" id="KW-1185">Reference proteome</keyword>
<dbReference type="Proteomes" id="UP000322873">
    <property type="component" value="Unassembled WGS sequence"/>
</dbReference>
<feature type="compositionally biased region" description="Polar residues" evidence="1">
    <location>
        <begin position="13"/>
        <end position="25"/>
    </location>
</feature>
<accession>A0A5M9JNX3</accession>
<gene>
    <name evidence="2" type="ORF">EYC84_002445</name>
</gene>
<comment type="caution">
    <text evidence="2">The sequence shown here is derived from an EMBL/GenBank/DDBJ whole genome shotgun (WGS) entry which is preliminary data.</text>
</comment>
<protein>
    <submittedName>
        <fullName evidence="2">Uncharacterized protein</fullName>
    </submittedName>
</protein>
<evidence type="ECO:0000256" key="1">
    <source>
        <dbReference type="SAM" id="MobiDB-lite"/>
    </source>
</evidence>
<dbReference type="VEuPathDB" id="FungiDB:MFRU_005g02530"/>
<reference evidence="2 3" key="1">
    <citation type="submission" date="2019-06" db="EMBL/GenBank/DDBJ databases">
        <title>Genome Sequence of the Brown Rot Fungal Pathogen Monilinia fructicola.</title>
        <authorList>
            <person name="De Miccolis Angelini R.M."/>
            <person name="Landi L."/>
            <person name="Abate D."/>
            <person name="Pollastro S."/>
            <person name="Romanazzi G."/>
            <person name="Faretra F."/>
        </authorList>
    </citation>
    <scope>NUCLEOTIDE SEQUENCE [LARGE SCALE GENOMIC DNA]</scope>
    <source>
        <strain evidence="2 3">Mfrc123</strain>
    </source>
</reference>
<evidence type="ECO:0000313" key="2">
    <source>
        <dbReference type="EMBL" id="KAA8570113.1"/>
    </source>
</evidence>
<proteinExistence type="predicted"/>